<sequence>MEELDGEETGHAACNHMANAGKRLKHSKNSVVSVRGDVEKRYRFKEESDEIRMINAGCYFEIRDLNEIGMRVERWEYDTEERNYEEELEWKKRRKRDREREGE</sequence>
<dbReference type="AlphaFoldDB" id="A0A2A6BAH8"/>
<accession>A0A2A6BAH8</accession>
<dbReference type="Proteomes" id="UP000005239">
    <property type="component" value="Unassembled WGS sequence"/>
</dbReference>
<reference evidence="1" key="2">
    <citation type="submission" date="2022-06" db="UniProtKB">
        <authorList>
            <consortium name="EnsemblMetazoa"/>
        </authorList>
    </citation>
    <scope>IDENTIFICATION</scope>
    <source>
        <strain evidence="1">PS312</strain>
    </source>
</reference>
<dbReference type="EnsemblMetazoa" id="PPA44559.1">
    <property type="protein sequence ID" value="PPA44559.1"/>
    <property type="gene ID" value="WBGene00282928"/>
</dbReference>
<keyword evidence="2" id="KW-1185">Reference proteome</keyword>
<name>A0A2A6BAH8_PRIPA</name>
<accession>A0A8R1V023</accession>
<evidence type="ECO:0000313" key="2">
    <source>
        <dbReference type="Proteomes" id="UP000005239"/>
    </source>
</evidence>
<evidence type="ECO:0000313" key="1">
    <source>
        <dbReference type="EnsemblMetazoa" id="PPA44559.1"/>
    </source>
</evidence>
<reference evidence="2" key="1">
    <citation type="journal article" date="2008" name="Nat. Genet.">
        <title>The Pristionchus pacificus genome provides a unique perspective on nematode lifestyle and parasitism.</title>
        <authorList>
            <person name="Dieterich C."/>
            <person name="Clifton S.W."/>
            <person name="Schuster L.N."/>
            <person name="Chinwalla A."/>
            <person name="Delehaunty K."/>
            <person name="Dinkelacker I."/>
            <person name="Fulton L."/>
            <person name="Fulton R."/>
            <person name="Godfrey J."/>
            <person name="Minx P."/>
            <person name="Mitreva M."/>
            <person name="Roeseler W."/>
            <person name="Tian H."/>
            <person name="Witte H."/>
            <person name="Yang S.P."/>
            <person name="Wilson R.K."/>
            <person name="Sommer R.J."/>
        </authorList>
    </citation>
    <scope>NUCLEOTIDE SEQUENCE [LARGE SCALE GENOMIC DNA]</scope>
    <source>
        <strain evidence="2">PS312</strain>
    </source>
</reference>
<protein>
    <submittedName>
        <fullName evidence="1">Uncharacterized protein</fullName>
    </submittedName>
</protein>
<organism evidence="1 2">
    <name type="scientific">Pristionchus pacificus</name>
    <name type="common">Parasitic nematode worm</name>
    <dbReference type="NCBI Taxonomy" id="54126"/>
    <lineage>
        <taxon>Eukaryota</taxon>
        <taxon>Metazoa</taxon>
        <taxon>Ecdysozoa</taxon>
        <taxon>Nematoda</taxon>
        <taxon>Chromadorea</taxon>
        <taxon>Rhabditida</taxon>
        <taxon>Rhabditina</taxon>
        <taxon>Diplogasteromorpha</taxon>
        <taxon>Diplogasteroidea</taxon>
        <taxon>Neodiplogasteridae</taxon>
        <taxon>Pristionchus</taxon>
    </lineage>
</organism>
<proteinExistence type="predicted"/>
<gene>
    <name evidence="1" type="primary">WBGene00282928</name>
</gene>